<dbReference type="CDD" id="cd02146">
    <property type="entry name" value="NfsA-like"/>
    <property type="match status" value="1"/>
</dbReference>
<dbReference type="InterPro" id="IPR000415">
    <property type="entry name" value="Nitroreductase-like"/>
</dbReference>
<dbReference type="Proteomes" id="UP000067625">
    <property type="component" value="Chromosome"/>
</dbReference>
<organism evidence="7 8">
    <name type="scientific">Bacillus gobiensis</name>
    <dbReference type="NCBI Taxonomy" id="1441095"/>
    <lineage>
        <taxon>Bacteria</taxon>
        <taxon>Bacillati</taxon>
        <taxon>Bacillota</taxon>
        <taxon>Bacilli</taxon>
        <taxon>Bacillales</taxon>
        <taxon>Bacillaceae</taxon>
        <taxon>Bacillus</taxon>
    </lineage>
</organism>
<gene>
    <name evidence="7" type="ORF">AM592_14860</name>
</gene>
<dbReference type="STRING" id="1441095.AM592_14860"/>
<keyword evidence="4 5" id="KW-0560">Oxidoreductase</keyword>
<keyword evidence="3 5" id="KW-0288">FMN</keyword>
<protein>
    <submittedName>
        <fullName evidence="7">FMN reductase</fullName>
    </submittedName>
</protein>
<dbReference type="SUPFAM" id="SSF55469">
    <property type="entry name" value="FMN-dependent nitroreductase-like"/>
    <property type="match status" value="1"/>
</dbReference>
<keyword evidence="2 5" id="KW-0285">Flavoprotein</keyword>
<dbReference type="InterPro" id="IPR016446">
    <property type="entry name" value="Flavin_OxRdtase_Frp"/>
</dbReference>
<evidence type="ECO:0000256" key="5">
    <source>
        <dbReference type="PIRNR" id="PIRNR005426"/>
    </source>
</evidence>
<comment type="similarity">
    <text evidence="1 5">Belongs to the flavin oxidoreductase frp family.</text>
</comment>
<sequence>MNPTIETLHNHRSYRSYKDNPVEAEKLDLIIKAAQSAPSWIHGQQVSIIAIKDEQRKKELARLCGNQKHIEEAPLFLVFCADFYRASLAGEIEGKTLEALNDVDSLLVGATDVGLGMGYAIAAAESVGLGTVPIGGVRRNSLEVVEFLQLPKHVIPISGLCVGYGAEDPGQKPRLPVEAVLHEETYKQDQKAILEQYNKIMPAPWTQRVASFYEKSYYANIAKMLKQQGFSCDDLN</sequence>
<evidence type="ECO:0000256" key="4">
    <source>
        <dbReference type="ARBA" id="ARBA00023002"/>
    </source>
</evidence>
<reference evidence="7 8" key="2">
    <citation type="journal article" date="2016" name="Int. J. Syst. Evol. Microbiol.">
        <title>Bacillus gobiensis sp. nov., isolated from a soil sample.</title>
        <authorList>
            <person name="Liu B."/>
            <person name="Liu G.H."/>
            <person name="Cetin S."/>
            <person name="Schumann P."/>
            <person name="Pan Z.Z."/>
            <person name="Chen Q.Q."/>
        </authorList>
    </citation>
    <scope>NUCLEOTIDE SEQUENCE [LARGE SCALE GENOMIC DNA]</scope>
    <source>
        <strain evidence="7 8">FJAT-4402</strain>
    </source>
</reference>
<dbReference type="Gene3D" id="3.40.109.10">
    <property type="entry name" value="NADH Oxidase"/>
    <property type="match status" value="1"/>
</dbReference>
<evidence type="ECO:0000313" key="8">
    <source>
        <dbReference type="Proteomes" id="UP000067625"/>
    </source>
</evidence>
<dbReference type="Pfam" id="PF00881">
    <property type="entry name" value="Nitroreductase"/>
    <property type="match status" value="1"/>
</dbReference>
<dbReference type="OrthoDB" id="9775805at2"/>
<evidence type="ECO:0000256" key="2">
    <source>
        <dbReference type="ARBA" id="ARBA00022630"/>
    </source>
</evidence>
<dbReference type="PANTHER" id="PTHR43425">
    <property type="entry name" value="OXYGEN-INSENSITIVE NADPH NITROREDUCTASE"/>
    <property type="match status" value="1"/>
</dbReference>
<evidence type="ECO:0000259" key="6">
    <source>
        <dbReference type="Pfam" id="PF00881"/>
    </source>
</evidence>
<keyword evidence="8" id="KW-1185">Reference proteome</keyword>
<evidence type="ECO:0000256" key="1">
    <source>
        <dbReference type="ARBA" id="ARBA00008366"/>
    </source>
</evidence>
<feature type="domain" description="Nitroreductase" evidence="6">
    <location>
        <begin position="10"/>
        <end position="164"/>
    </location>
</feature>
<dbReference type="GO" id="GO:0016491">
    <property type="term" value="F:oxidoreductase activity"/>
    <property type="evidence" value="ECO:0007669"/>
    <property type="project" value="UniProtKB-UniRule"/>
</dbReference>
<proteinExistence type="inferred from homology"/>
<dbReference type="AlphaFoldDB" id="A0A0M4FL77"/>
<evidence type="ECO:0000256" key="3">
    <source>
        <dbReference type="ARBA" id="ARBA00022643"/>
    </source>
</evidence>
<dbReference type="PANTHER" id="PTHR43425:SF2">
    <property type="entry name" value="OXYGEN-INSENSITIVE NADPH NITROREDUCTASE"/>
    <property type="match status" value="1"/>
</dbReference>
<dbReference type="EMBL" id="CP012600">
    <property type="protein sequence ID" value="ALC82717.1"/>
    <property type="molecule type" value="Genomic_DNA"/>
</dbReference>
<dbReference type="PATRIC" id="fig|1441095.3.peg.3280"/>
<keyword evidence="5" id="KW-0521">NADP</keyword>
<dbReference type="InterPro" id="IPR029479">
    <property type="entry name" value="Nitroreductase"/>
</dbReference>
<dbReference type="PIRSF" id="PIRSF005426">
    <property type="entry name" value="Frp"/>
    <property type="match status" value="1"/>
</dbReference>
<dbReference type="RefSeq" id="WP_053604528.1">
    <property type="nucleotide sequence ID" value="NZ_CP012600.1"/>
</dbReference>
<name>A0A0M4FL77_9BACI</name>
<reference evidence="8" key="1">
    <citation type="submission" date="2015-08" db="EMBL/GenBank/DDBJ databases">
        <title>Genome sequencing project for genomic taxonomy and phylogenomics of Bacillus-like bacteria.</title>
        <authorList>
            <person name="Liu B."/>
            <person name="Wang J."/>
            <person name="Zhu Y."/>
            <person name="Liu G."/>
            <person name="Chen Q."/>
            <person name="Chen Z."/>
            <person name="Lan J."/>
            <person name="Che J."/>
            <person name="Ge C."/>
            <person name="Shi H."/>
            <person name="Pan Z."/>
            <person name="Liu X."/>
        </authorList>
    </citation>
    <scope>NUCLEOTIDE SEQUENCE [LARGE SCALE GENOMIC DNA]</scope>
    <source>
        <strain evidence="8">FJAT-4402</strain>
    </source>
</reference>
<evidence type="ECO:0000313" key="7">
    <source>
        <dbReference type="EMBL" id="ALC82717.1"/>
    </source>
</evidence>
<accession>A0A0M4FL77</accession>